<dbReference type="PANTHER" id="PTHR35176">
    <property type="entry name" value="HEME OXYGENASE HI_0854-RELATED"/>
    <property type="match status" value="1"/>
</dbReference>
<dbReference type="GO" id="GO:0070967">
    <property type="term" value="F:coenzyme F420 binding"/>
    <property type="evidence" value="ECO:0007669"/>
    <property type="project" value="TreeGrafter"/>
</dbReference>
<dbReference type="RefSeq" id="WP_130916430.1">
    <property type="nucleotide sequence ID" value="NZ_JADLPI010000017.1"/>
</dbReference>
<dbReference type="GO" id="GO:0005829">
    <property type="term" value="C:cytosol"/>
    <property type="evidence" value="ECO:0007669"/>
    <property type="project" value="TreeGrafter"/>
</dbReference>
<dbReference type="InterPro" id="IPR012349">
    <property type="entry name" value="Split_barrel_FMN-bd"/>
</dbReference>
<accession>A0A4U8VV95</accession>
<dbReference type="Proteomes" id="UP000290439">
    <property type="component" value="Chromosome"/>
</dbReference>
<keyword evidence="1" id="KW-0560">Oxidoreductase</keyword>
<feature type="domain" description="Pyridoxamine 5'-phosphate oxidase N-terminal" evidence="2">
    <location>
        <begin position="9"/>
        <end position="131"/>
    </location>
</feature>
<dbReference type="EMBL" id="LR215973">
    <property type="protein sequence ID" value="VFA97590.1"/>
    <property type="molecule type" value="Genomic_DNA"/>
</dbReference>
<dbReference type="InterPro" id="IPR011576">
    <property type="entry name" value="Pyridox_Oxase_N"/>
</dbReference>
<organism evidence="3 4">
    <name type="scientific">Nocardia cyriacigeorgica</name>
    <dbReference type="NCBI Taxonomy" id="135487"/>
    <lineage>
        <taxon>Bacteria</taxon>
        <taxon>Bacillati</taxon>
        <taxon>Actinomycetota</taxon>
        <taxon>Actinomycetes</taxon>
        <taxon>Mycobacteriales</taxon>
        <taxon>Nocardiaceae</taxon>
        <taxon>Nocardia</taxon>
    </lineage>
</organism>
<dbReference type="SUPFAM" id="SSF50475">
    <property type="entry name" value="FMN-binding split barrel"/>
    <property type="match status" value="1"/>
</dbReference>
<proteinExistence type="predicted"/>
<gene>
    <name evidence="3" type="ORF">NCTC10797_01353</name>
</gene>
<dbReference type="InterPro" id="IPR052019">
    <property type="entry name" value="F420H2_bilvrd_red/Heme_oxyg"/>
</dbReference>
<dbReference type="Gene3D" id="2.30.110.10">
    <property type="entry name" value="Electron Transport, Fmn-binding Protein, Chain A"/>
    <property type="match status" value="1"/>
</dbReference>
<evidence type="ECO:0000259" key="2">
    <source>
        <dbReference type="Pfam" id="PF01243"/>
    </source>
</evidence>
<evidence type="ECO:0000313" key="3">
    <source>
        <dbReference type="EMBL" id="VFA97590.1"/>
    </source>
</evidence>
<evidence type="ECO:0000313" key="4">
    <source>
        <dbReference type="Proteomes" id="UP000290439"/>
    </source>
</evidence>
<sequence>MPLTSVEREEFLAQPQLASLAVDGFDGRGPLTVPIWYQYNPGGELWVITGAESRKLTHIRAAGRFSLVAQRLEPTVRYVSVEGPVTRIEPMTDEHSREMAARFLPAENVAGYLRVSAQFGEQVVVFMRPEHWLSADMGDTSQL</sequence>
<dbReference type="GO" id="GO:0016627">
    <property type="term" value="F:oxidoreductase activity, acting on the CH-CH group of donors"/>
    <property type="evidence" value="ECO:0007669"/>
    <property type="project" value="TreeGrafter"/>
</dbReference>
<dbReference type="AlphaFoldDB" id="A0A4U8VV95"/>
<dbReference type="PANTHER" id="PTHR35176:SF6">
    <property type="entry name" value="HEME OXYGENASE HI_0854-RELATED"/>
    <property type="match status" value="1"/>
</dbReference>
<name>A0A4U8VV95_9NOCA</name>
<reference evidence="3 4" key="1">
    <citation type="submission" date="2019-02" db="EMBL/GenBank/DDBJ databases">
        <authorList>
            <consortium name="Pathogen Informatics"/>
        </authorList>
    </citation>
    <scope>NUCLEOTIDE SEQUENCE [LARGE SCALE GENOMIC DNA]</scope>
    <source>
        <strain evidence="3 4">3012STDY6756504</strain>
    </source>
</reference>
<dbReference type="Pfam" id="PF01243">
    <property type="entry name" value="PNPOx_N"/>
    <property type="match status" value="1"/>
</dbReference>
<evidence type="ECO:0000256" key="1">
    <source>
        <dbReference type="ARBA" id="ARBA00023002"/>
    </source>
</evidence>
<protein>
    <submittedName>
        <fullName evidence="3">PPOX class probable F420-dependent enzyme</fullName>
    </submittedName>
</protein>